<dbReference type="InterPro" id="IPR020590">
    <property type="entry name" value="Guanylate_kinase_CS"/>
</dbReference>
<dbReference type="InterPro" id="IPR008144">
    <property type="entry name" value="Guanylate_kin-like_dom"/>
</dbReference>
<feature type="domain" description="Guanylate kinase-like" evidence="9">
    <location>
        <begin position="9"/>
        <end position="187"/>
    </location>
</feature>
<evidence type="ECO:0000256" key="2">
    <source>
        <dbReference type="ARBA" id="ARBA00012961"/>
    </source>
</evidence>
<dbReference type="SMART" id="SM00072">
    <property type="entry name" value="GuKc"/>
    <property type="match status" value="1"/>
</dbReference>
<keyword evidence="7" id="KW-0067">ATP-binding</keyword>
<dbReference type="GO" id="GO:0016301">
    <property type="term" value="F:kinase activity"/>
    <property type="evidence" value="ECO:0007669"/>
    <property type="project" value="UniProtKB-KW"/>
</dbReference>
<dbReference type="Proteomes" id="UP001325140">
    <property type="component" value="Chromosome"/>
</dbReference>
<evidence type="ECO:0000259" key="9">
    <source>
        <dbReference type="PROSITE" id="PS50052"/>
    </source>
</evidence>
<dbReference type="InterPro" id="IPR008145">
    <property type="entry name" value="GK/Ca_channel_bsu"/>
</dbReference>
<organism evidence="10 11">
    <name type="scientific">Candidatus Fokinia crypta</name>
    <dbReference type="NCBI Taxonomy" id="1920990"/>
    <lineage>
        <taxon>Bacteria</taxon>
        <taxon>Pseudomonadati</taxon>
        <taxon>Pseudomonadota</taxon>
        <taxon>Alphaproteobacteria</taxon>
        <taxon>Rickettsiales</taxon>
        <taxon>Candidatus Midichloriaceae</taxon>
        <taxon>Candidatus Fokinia</taxon>
    </lineage>
</organism>
<dbReference type="Gene3D" id="3.40.50.300">
    <property type="entry name" value="P-loop containing nucleotide triphosphate hydrolases"/>
    <property type="match status" value="1"/>
</dbReference>
<dbReference type="CDD" id="cd00071">
    <property type="entry name" value="GMPK"/>
    <property type="match status" value="1"/>
</dbReference>
<dbReference type="InterPro" id="IPR027417">
    <property type="entry name" value="P-loop_NTPase"/>
</dbReference>
<dbReference type="PANTHER" id="PTHR23117">
    <property type="entry name" value="GUANYLATE KINASE-RELATED"/>
    <property type="match status" value="1"/>
</dbReference>
<keyword evidence="5" id="KW-0547">Nucleotide-binding</keyword>
<dbReference type="RefSeq" id="WP_323721853.1">
    <property type="nucleotide sequence ID" value="NZ_CP110343.1"/>
</dbReference>
<evidence type="ECO:0000256" key="5">
    <source>
        <dbReference type="ARBA" id="ARBA00022741"/>
    </source>
</evidence>
<accession>A0ABZ0UP08</accession>
<keyword evidence="6 10" id="KW-0418">Kinase</keyword>
<sequence length="211" mass="23923">MKEQNKKTGVVMVISGPSGTGKTTISTMLAKTVDNLKFSVSFTTRKKRVNEIDGESYHFVTREYMEQLRDKGQLLECTEVFDNLYGTSKTQIEEQIMSGKDIISDTDVQGYMALKSALPESVVGVFLLPPNKAEVLDRLTKRGGSSIEIAERFKAFKEEISHHDKYDYVIFNDNMDSTLHAVKSVLNAERNKRARNLYTIYNFINAMNAEQ</sequence>
<dbReference type="PROSITE" id="PS00856">
    <property type="entry name" value="GUANYLATE_KINASE_1"/>
    <property type="match status" value="1"/>
</dbReference>
<reference evidence="10" key="1">
    <citation type="submission" date="2022-10" db="EMBL/GenBank/DDBJ databases">
        <title>Host association and intracellularity evolved multiple times independently in the Rickettsiales.</title>
        <authorList>
            <person name="Castelli M."/>
            <person name="Nardi T."/>
            <person name="Gammuto L."/>
            <person name="Bellinzona G."/>
            <person name="Sabaneyeva E."/>
            <person name="Potekhin A."/>
            <person name="Serra V."/>
            <person name="Petroni G."/>
            <person name="Sassera D."/>
        </authorList>
    </citation>
    <scope>NUCLEOTIDE SEQUENCE [LARGE SCALE GENOMIC DNA]</scope>
    <source>
        <strain evidence="10">US_Bl 11III1</strain>
    </source>
</reference>
<evidence type="ECO:0000256" key="1">
    <source>
        <dbReference type="ARBA" id="ARBA00005790"/>
    </source>
</evidence>
<proteinExistence type="inferred from homology"/>
<protein>
    <recommendedName>
        <fullName evidence="3">Guanylate kinase</fullName>
        <ecNumber evidence="2">2.7.4.8</ecNumber>
    </recommendedName>
    <alternativeName>
        <fullName evidence="8">GMP kinase</fullName>
    </alternativeName>
</protein>
<dbReference type="Gene3D" id="3.30.63.10">
    <property type="entry name" value="Guanylate Kinase phosphate binding domain"/>
    <property type="match status" value="1"/>
</dbReference>
<dbReference type="NCBIfam" id="TIGR03263">
    <property type="entry name" value="guanyl_kin"/>
    <property type="match status" value="1"/>
</dbReference>
<evidence type="ECO:0000313" key="11">
    <source>
        <dbReference type="Proteomes" id="UP001325140"/>
    </source>
</evidence>
<gene>
    <name evidence="10" type="ORF">Fokcrypt_00394</name>
</gene>
<name>A0ABZ0UP08_9RICK</name>
<evidence type="ECO:0000256" key="8">
    <source>
        <dbReference type="ARBA" id="ARBA00030128"/>
    </source>
</evidence>
<comment type="similarity">
    <text evidence="1">Belongs to the guanylate kinase family.</text>
</comment>
<keyword evidence="4" id="KW-0808">Transferase</keyword>
<evidence type="ECO:0000256" key="7">
    <source>
        <dbReference type="ARBA" id="ARBA00022840"/>
    </source>
</evidence>
<dbReference type="Pfam" id="PF00625">
    <property type="entry name" value="Guanylate_kin"/>
    <property type="match status" value="1"/>
</dbReference>
<dbReference type="PANTHER" id="PTHR23117:SF13">
    <property type="entry name" value="GUANYLATE KINASE"/>
    <property type="match status" value="1"/>
</dbReference>
<keyword evidence="11" id="KW-1185">Reference proteome</keyword>
<evidence type="ECO:0000256" key="3">
    <source>
        <dbReference type="ARBA" id="ARBA00016296"/>
    </source>
</evidence>
<evidence type="ECO:0000256" key="6">
    <source>
        <dbReference type="ARBA" id="ARBA00022777"/>
    </source>
</evidence>
<dbReference type="InterPro" id="IPR017665">
    <property type="entry name" value="Guanylate_kinase"/>
</dbReference>
<evidence type="ECO:0000313" key="10">
    <source>
        <dbReference type="EMBL" id="WPX97871.1"/>
    </source>
</evidence>
<dbReference type="EC" id="2.7.4.8" evidence="2"/>
<evidence type="ECO:0000256" key="4">
    <source>
        <dbReference type="ARBA" id="ARBA00022679"/>
    </source>
</evidence>
<dbReference type="SUPFAM" id="SSF52540">
    <property type="entry name" value="P-loop containing nucleoside triphosphate hydrolases"/>
    <property type="match status" value="1"/>
</dbReference>
<dbReference type="PROSITE" id="PS50052">
    <property type="entry name" value="GUANYLATE_KINASE_2"/>
    <property type="match status" value="1"/>
</dbReference>
<dbReference type="EMBL" id="CP110343">
    <property type="protein sequence ID" value="WPX97871.1"/>
    <property type="molecule type" value="Genomic_DNA"/>
</dbReference>